<dbReference type="EMBL" id="BK015869">
    <property type="protein sequence ID" value="DAD70605.1"/>
    <property type="molecule type" value="Genomic_DNA"/>
</dbReference>
<dbReference type="InterPro" id="IPR036086">
    <property type="entry name" value="ParB/Sulfiredoxin_sf"/>
</dbReference>
<organism evidence="2">
    <name type="scientific">Siphoviridae sp. ctvod4</name>
    <dbReference type="NCBI Taxonomy" id="2827595"/>
    <lineage>
        <taxon>Viruses</taxon>
        <taxon>Duplodnaviria</taxon>
        <taxon>Heunggongvirae</taxon>
        <taxon>Uroviricota</taxon>
        <taxon>Caudoviricetes</taxon>
    </lineage>
</organism>
<name>A0A8S5LKJ1_9CAUD</name>
<evidence type="ECO:0000313" key="2">
    <source>
        <dbReference type="EMBL" id="DAD70605.1"/>
    </source>
</evidence>
<feature type="coiled-coil region" evidence="1">
    <location>
        <begin position="182"/>
        <end position="211"/>
    </location>
</feature>
<dbReference type="SUPFAM" id="SSF110849">
    <property type="entry name" value="ParB/Sulfiredoxin"/>
    <property type="match status" value="1"/>
</dbReference>
<reference evidence="2" key="1">
    <citation type="journal article" date="2021" name="Proc. Natl. Acad. Sci. U.S.A.">
        <title>A Catalog of Tens of Thousands of Viruses from Human Metagenomes Reveals Hidden Associations with Chronic Diseases.</title>
        <authorList>
            <person name="Tisza M.J."/>
            <person name="Buck C.B."/>
        </authorList>
    </citation>
    <scope>NUCLEOTIDE SEQUENCE</scope>
    <source>
        <strain evidence="2">Ctvod4</strain>
    </source>
</reference>
<keyword evidence="1" id="KW-0175">Coiled coil</keyword>
<sequence length="259" mass="30450">MFTHYLKKYYLIMTKKTKTQKELYKQSETITINRSQINFAPFNPKRHTDEQIAQMRKNIKNVGFLGGIIWNEQTSNLVDGHKRLMSLDIIHKYDGTPETDYTIKVEKVSFDLKTEKEQNIFQTRSRTELDEELMRSLIPDIDYLNAGLDDYDLNLYAVDYSSFEVPDLSQAIEDTYAPIKQEKDIEREISNEEKKQQVKEAKEAIKQQAIEKAQNLDAYVTLSFDNWKNKEAFMLRMGFDPEFKMIKGETLSAKVERID</sequence>
<protein>
    <submittedName>
        <fullName evidence="2">ParB protein</fullName>
    </submittedName>
</protein>
<proteinExistence type="predicted"/>
<accession>A0A8S5LKJ1</accession>
<evidence type="ECO:0000256" key="1">
    <source>
        <dbReference type="SAM" id="Coils"/>
    </source>
</evidence>